<sequence>MKIRNYHFLFAALTAQLFLFACNGIPKSDKKEADESHEHHHKPSKNADAYIDSLNKGLVKVDSLKGSPQRIAMTNVGDAHIHISYRSPGVKDRVIWGGLVPYNQVWVTGAHSATSISFSHSVKIANQHVEAGTYAIFTIPGEDEWIFILNKNYRQHLADDYDEKEDVLRINVKPEQHDMTQRLTYEVIDSGENHGTVSIAWEKLKLAIPFVVQ</sequence>
<evidence type="ECO:0000313" key="2">
    <source>
        <dbReference type="EMBL" id="MFD2600296.1"/>
    </source>
</evidence>
<proteinExistence type="predicted"/>
<keyword evidence="3" id="KW-1185">Reference proteome</keyword>
<dbReference type="RefSeq" id="WP_380870436.1">
    <property type="nucleotide sequence ID" value="NZ_JBHUMA010000009.1"/>
</dbReference>
<evidence type="ECO:0000313" key="3">
    <source>
        <dbReference type="Proteomes" id="UP001597393"/>
    </source>
</evidence>
<reference evidence="3" key="1">
    <citation type="journal article" date="2019" name="Int. J. Syst. Evol. Microbiol.">
        <title>The Global Catalogue of Microorganisms (GCM) 10K type strain sequencing project: providing services to taxonomists for standard genome sequencing and annotation.</title>
        <authorList>
            <consortium name="The Broad Institute Genomics Platform"/>
            <consortium name="The Broad Institute Genome Sequencing Center for Infectious Disease"/>
            <person name="Wu L."/>
            <person name="Ma J."/>
        </authorList>
    </citation>
    <scope>NUCLEOTIDE SEQUENCE [LARGE SCALE GENOMIC DNA]</scope>
    <source>
        <strain evidence="3">KCTC 42248</strain>
    </source>
</reference>
<accession>A0ABW5NNN3</accession>
<dbReference type="EMBL" id="JBHUMA010000009">
    <property type="protein sequence ID" value="MFD2600296.1"/>
    <property type="molecule type" value="Genomic_DNA"/>
</dbReference>
<protein>
    <submittedName>
        <fullName evidence="2">DUF2911 domain-containing protein</fullName>
    </submittedName>
</protein>
<dbReference type="Proteomes" id="UP001597393">
    <property type="component" value="Unassembled WGS sequence"/>
</dbReference>
<organism evidence="2 3">
    <name type="scientific">Sphingobacterium corticis</name>
    <dbReference type="NCBI Taxonomy" id="1812823"/>
    <lineage>
        <taxon>Bacteria</taxon>
        <taxon>Pseudomonadati</taxon>
        <taxon>Bacteroidota</taxon>
        <taxon>Sphingobacteriia</taxon>
        <taxon>Sphingobacteriales</taxon>
        <taxon>Sphingobacteriaceae</taxon>
        <taxon>Sphingobacterium</taxon>
    </lineage>
</organism>
<name>A0ABW5NNN3_9SPHI</name>
<keyword evidence="1" id="KW-0732">Signal</keyword>
<comment type="caution">
    <text evidence="2">The sequence shown here is derived from an EMBL/GenBank/DDBJ whole genome shotgun (WGS) entry which is preliminary data.</text>
</comment>
<gene>
    <name evidence="2" type="ORF">ACFSQ3_15185</name>
</gene>
<dbReference type="Pfam" id="PF11138">
    <property type="entry name" value="DUF2911"/>
    <property type="match status" value="1"/>
</dbReference>
<feature type="chain" id="PRO_5046165933" evidence="1">
    <location>
        <begin position="22"/>
        <end position="213"/>
    </location>
</feature>
<dbReference type="InterPro" id="IPR021314">
    <property type="entry name" value="DUF2911"/>
</dbReference>
<dbReference type="PROSITE" id="PS51257">
    <property type="entry name" value="PROKAR_LIPOPROTEIN"/>
    <property type="match status" value="1"/>
</dbReference>
<evidence type="ECO:0000256" key="1">
    <source>
        <dbReference type="SAM" id="SignalP"/>
    </source>
</evidence>
<feature type="signal peptide" evidence="1">
    <location>
        <begin position="1"/>
        <end position="21"/>
    </location>
</feature>